<keyword evidence="2" id="KW-1185">Reference proteome</keyword>
<gene>
    <name evidence="1" type="ORF">GRAN_4666</name>
</gene>
<organism evidence="1 2">
    <name type="scientific">Granulicella sibirica</name>
    <dbReference type="NCBI Taxonomy" id="2479048"/>
    <lineage>
        <taxon>Bacteria</taxon>
        <taxon>Pseudomonadati</taxon>
        <taxon>Acidobacteriota</taxon>
        <taxon>Terriglobia</taxon>
        <taxon>Terriglobales</taxon>
        <taxon>Acidobacteriaceae</taxon>
        <taxon>Granulicella</taxon>
    </lineage>
</organism>
<evidence type="ECO:0000313" key="1">
    <source>
        <dbReference type="EMBL" id="RXH54370.1"/>
    </source>
</evidence>
<dbReference type="AlphaFoldDB" id="A0A4Q0SWQ0"/>
<comment type="caution">
    <text evidence="1">The sequence shown here is derived from an EMBL/GenBank/DDBJ whole genome shotgun (WGS) entry which is preliminary data.</text>
</comment>
<reference evidence="2" key="2">
    <citation type="submission" date="2019-02" db="EMBL/GenBank/DDBJ databases">
        <title>Granulicella sibirica sp. nov., a psychrotolerant acidobacterium isolated from an organic soil layer in forested tundra, West Siberia.</title>
        <authorList>
            <person name="Oshkin I.Y."/>
            <person name="Kulichevskaya I.S."/>
            <person name="Rijpstra W.I.C."/>
            <person name="Sinninghe Damste J.S."/>
            <person name="Rakitin A.L."/>
            <person name="Ravin N.V."/>
            <person name="Dedysh S.N."/>
        </authorList>
    </citation>
    <scope>NUCLEOTIDE SEQUENCE [LARGE SCALE GENOMIC DNA]</scope>
    <source>
        <strain evidence="2">AF10</strain>
    </source>
</reference>
<dbReference type="EMBL" id="RDSM01000004">
    <property type="protein sequence ID" value="RXH54370.1"/>
    <property type="molecule type" value="Genomic_DNA"/>
</dbReference>
<dbReference type="Proteomes" id="UP000289437">
    <property type="component" value="Unassembled WGS sequence"/>
</dbReference>
<accession>A0A4Q0SWQ0</accession>
<name>A0A4Q0SWQ0_9BACT</name>
<proteinExistence type="predicted"/>
<reference evidence="1 2" key="1">
    <citation type="submission" date="2018-11" db="EMBL/GenBank/DDBJ databases">
        <authorList>
            <person name="Mardanov A.V."/>
            <person name="Ravin N.V."/>
            <person name="Dedysh S.N."/>
        </authorList>
    </citation>
    <scope>NUCLEOTIDE SEQUENCE [LARGE SCALE GENOMIC DNA]</scope>
    <source>
        <strain evidence="1 2">AF10</strain>
    </source>
</reference>
<sequence length="55" mass="6185">MNKSSERLPWGTLLYLGQRLLDLAFLHLGSDVDLTRSAQGSRKVFLGLLLRMISP</sequence>
<evidence type="ECO:0000313" key="2">
    <source>
        <dbReference type="Proteomes" id="UP000289437"/>
    </source>
</evidence>
<protein>
    <submittedName>
        <fullName evidence="1">Uncharacterized protein</fullName>
    </submittedName>
</protein>